<protein>
    <recommendedName>
        <fullName evidence="3">HEAT repeat domain-containing protein</fullName>
    </recommendedName>
</protein>
<proteinExistence type="predicted"/>
<accession>A0ABS6XFJ4</accession>
<dbReference type="Gene3D" id="1.25.10.10">
    <property type="entry name" value="Leucine-rich Repeat Variant"/>
    <property type="match status" value="1"/>
</dbReference>
<sequence length="208" mass="22816">MPVIDKLATSLNRRDEEPNKQLARTIAEANNAAAVTELVSLLQHKDKNIQSDAIKVLEETGKLSPELVVPYTSELVGLLQHNNNRMVWGAMAALSALAPVAPTILYNNLSAILDAAAKGSVITKDHTVKILTILAAIPAYTDDCIALLLDQLKDAPVNQLPTYAENTATIVAPNYRLEMVRILSERLPEVTQDAKHRRLTKVLQKLQK</sequence>
<gene>
    <name evidence="1" type="ORF">KYK27_16985</name>
</gene>
<dbReference type="InterPro" id="IPR016024">
    <property type="entry name" value="ARM-type_fold"/>
</dbReference>
<evidence type="ECO:0008006" key="3">
    <source>
        <dbReference type="Google" id="ProtNLM"/>
    </source>
</evidence>
<dbReference type="RefSeq" id="WP_199111499.1">
    <property type="nucleotide sequence ID" value="NZ_JAHWXQ010000006.1"/>
</dbReference>
<keyword evidence="2" id="KW-1185">Reference proteome</keyword>
<reference evidence="1 2" key="1">
    <citation type="submission" date="2021-07" db="EMBL/GenBank/DDBJ databases">
        <authorList>
            <person name="Kim M.K."/>
        </authorList>
    </citation>
    <scope>NUCLEOTIDE SEQUENCE [LARGE SCALE GENOMIC DNA]</scope>
    <source>
        <strain evidence="1 2">HLY7-15</strain>
    </source>
</reference>
<dbReference type="EMBL" id="JAHWXQ010000006">
    <property type="protein sequence ID" value="MBW3366758.1"/>
    <property type="molecule type" value="Genomic_DNA"/>
</dbReference>
<dbReference type="SUPFAM" id="SSF48371">
    <property type="entry name" value="ARM repeat"/>
    <property type="match status" value="1"/>
</dbReference>
<evidence type="ECO:0000313" key="1">
    <source>
        <dbReference type="EMBL" id="MBW3366758.1"/>
    </source>
</evidence>
<name>A0ABS6XFJ4_9BACT</name>
<comment type="caution">
    <text evidence="1">The sequence shown here is derived from an EMBL/GenBank/DDBJ whole genome shotgun (WGS) entry which is preliminary data.</text>
</comment>
<dbReference type="Proteomes" id="UP000774935">
    <property type="component" value="Unassembled WGS sequence"/>
</dbReference>
<organism evidence="1 2">
    <name type="scientific">Pontibacter populi</name>
    <dbReference type="NCBI Taxonomy" id="890055"/>
    <lineage>
        <taxon>Bacteria</taxon>
        <taxon>Pseudomonadati</taxon>
        <taxon>Bacteroidota</taxon>
        <taxon>Cytophagia</taxon>
        <taxon>Cytophagales</taxon>
        <taxon>Hymenobacteraceae</taxon>
        <taxon>Pontibacter</taxon>
    </lineage>
</organism>
<evidence type="ECO:0000313" key="2">
    <source>
        <dbReference type="Proteomes" id="UP000774935"/>
    </source>
</evidence>
<dbReference type="InterPro" id="IPR011989">
    <property type="entry name" value="ARM-like"/>
</dbReference>
<dbReference type="Pfam" id="PF13646">
    <property type="entry name" value="HEAT_2"/>
    <property type="match status" value="1"/>
</dbReference>